<dbReference type="Pfam" id="PF04535">
    <property type="entry name" value="CASP_dom"/>
    <property type="match status" value="1"/>
</dbReference>
<evidence type="ECO:0000256" key="4">
    <source>
        <dbReference type="ARBA" id="ARBA00022475"/>
    </source>
</evidence>
<keyword evidence="5 8" id="KW-0812">Transmembrane</keyword>
<dbReference type="PANTHER" id="PTHR32021">
    <property type="entry name" value="CASP-LIKE PROTEIN 5B3"/>
    <property type="match status" value="1"/>
</dbReference>
<evidence type="ECO:0000259" key="9">
    <source>
        <dbReference type="Pfam" id="PF04535"/>
    </source>
</evidence>
<evidence type="ECO:0000256" key="7">
    <source>
        <dbReference type="ARBA" id="ARBA00023136"/>
    </source>
</evidence>
<comment type="caution">
    <text evidence="10">The sequence shown here is derived from an EMBL/GenBank/DDBJ whole genome shotgun (WGS) entry which is preliminary data.</text>
</comment>
<evidence type="ECO:0000256" key="3">
    <source>
        <dbReference type="ARBA" id="ARBA00011489"/>
    </source>
</evidence>
<feature type="transmembrane region" description="Helical" evidence="8">
    <location>
        <begin position="37"/>
        <end position="63"/>
    </location>
</feature>
<evidence type="ECO:0000256" key="6">
    <source>
        <dbReference type="ARBA" id="ARBA00022989"/>
    </source>
</evidence>
<dbReference type="InterPro" id="IPR045009">
    <property type="entry name" value="CASPL-5"/>
</dbReference>
<keyword evidence="6 8" id="KW-1133">Transmembrane helix</keyword>
<comment type="subunit">
    <text evidence="3 8">Homodimer and heterodimers.</text>
</comment>
<keyword evidence="11" id="KW-1185">Reference proteome</keyword>
<keyword evidence="7 8" id="KW-0472">Membrane</keyword>
<feature type="domain" description="Casparian strip membrane protein" evidence="9">
    <location>
        <begin position="9"/>
        <end position="89"/>
    </location>
</feature>
<evidence type="ECO:0000256" key="8">
    <source>
        <dbReference type="RuleBase" id="RU361233"/>
    </source>
</evidence>
<comment type="similarity">
    <text evidence="2 8">Belongs to the Casparian strip membrane proteins (CASP) family.</text>
</comment>
<accession>A0AAV5KI87</accession>
<name>A0AAV5KI87_9ROSI</name>
<dbReference type="AlphaFoldDB" id="A0AAV5KI87"/>
<dbReference type="Proteomes" id="UP001054252">
    <property type="component" value="Unassembled WGS sequence"/>
</dbReference>
<organism evidence="10 11">
    <name type="scientific">Rubroshorea leprosula</name>
    <dbReference type="NCBI Taxonomy" id="152421"/>
    <lineage>
        <taxon>Eukaryota</taxon>
        <taxon>Viridiplantae</taxon>
        <taxon>Streptophyta</taxon>
        <taxon>Embryophyta</taxon>
        <taxon>Tracheophyta</taxon>
        <taxon>Spermatophyta</taxon>
        <taxon>Magnoliopsida</taxon>
        <taxon>eudicotyledons</taxon>
        <taxon>Gunneridae</taxon>
        <taxon>Pentapetalae</taxon>
        <taxon>rosids</taxon>
        <taxon>malvids</taxon>
        <taxon>Malvales</taxon>
        <taxon>Dipterocarpaceae</taxon>
        <taxon>Rubroshorea</taxon>
    </lineage>
</organism>
<dbReference type="InterPro" id="IPR006702">
    <property type="entry name" value="CASP_dom"/>
</dbReference>
<reference evidence="10 11" key="1">
    <citation type="journal article" date="2021" name="Commun. Biol.">
        <title>The genome of Shorea leprosula (Dipterocarpaceae) highlights the ecological relevance of drought in aseasonal tropical rainforests.</title>
        <authorList>
            <person name="Ng K.K.S."/>
            <person name="Kobayashi M.J."/>
            <person name="Fawcett J.A."/>
            <person name="Hatakeyama M."/>
            <person name="Paape T."/>
            <person name="Ng C.H."/>
            <person name="Ang C.C."/>
            <person name="Tnah L.H."/>
            <person name="Lee C.T."/>
            <person name="Nishiyama T."/>
            <person name="Sese J."/>
            <person name="O'Brien M.J."/>
            <person name="Copetti D."/>
            <person name="Mohd Noor M.I."/>
            <person name="Ong R.C."/>
            <person name="Putra M."/>
            <person name="Sireger I.Z."/>
            <person name="Indrioko S."/>
            <person name="Kosugi Y."/>
            <person name="Izuno A."/>
            <person name="Isagi Y."/>
            <person name="Lee S.L."/>
            <person name="Shimizu K.K."/>
        </authorList>
    </citation>
    <scope>NUCLEOTIDE SEQUENCE [LARGE SCALE GENOMIC DNA]</scope>
    <source>
        <strain evidence="10">214</strain>
    </source>
</reference>
<dbReference type="PANTHER" id="PTHR32021:SF32">
    <property type="entry name" value="CASP-LIKE PROTEIN 5C3"/>
    <property type="match status" value="1"/>
</dbReference>
<evidence type="ECO:0000256" key="5">
    <source>
        <dbReference type="ARBA" id="ARBA00022692"/>
    </source>
</evidence>
<evidence type="ECO:0000256" key="1">
    <source>
        <dbReference type="ARBA" id="ARBA00004651"/>
    </source>
</evidence>
<evidence type="ECO:0000313" key="11">
    <source>
        <dbReference type="Proteomes" id="UP001054252"/>
    </source>
</evidence>
<dbReference type="GO" id="GO:0005886">
    <property type="term" value="C:plasma membrane"/>
    <property type="evidence" value="ECO:0007669"/>
    <property type="project" value="UniProtKB-SubCell"/>
</dbReference>
<dbReference type="EMBL" id="BPVZ01000065">
    <property type="protein sequence ID" value="GKV24330.1"/>
    <property type="molecule type" value="Genomic_DNA"/>
</dbReference>
<sequence length="101" mass="11145">MDEVPGSIGTTFGLSLRLLETIFSTASLLSMSFGVEFYSYTAFCYLVTTMGLVIPWSFTLALVDGYSVVIKCPVRQPGILVIIAAGDWVYNRKKIHQLISD</sequence>
<evidence type="ECO:0000256" key="2">
    <source>
        <dbReference type="ARBA" id="ARBA00007651"/>
    </source>
</evidence>
<gene>
    <name evidence="10" type="ORF">SLEP1_g33958</name>
</gene>
<evidence type="ECO:0000313" key="10">
    <source>
        <dbReference type="EMBL" id="GKV24330.1"/>
    </source>
</evidence>
<comment type="subcellular location">
    <subcellularLocation>
        <location evidence="1 8">Cell membrane</location>
        <topology evidence="1 8">Multi-pass membrane protein</topology>
    </subcellularLocation>
</comment>
<protein>
    <recommendedName>
        <fullName evidence="8">CASP-like protein</fullName>
    </recommendedName>
</protein>
<keyword evidence="4 8" id="KW-1003">Cell membrane</keyword>
<proteinExistence type="inferred from homology"/>
<comment type="caution">
    <text evidence="8">Lacks conserved residue(s) required for the propagation of feature annotation.</text>
</comment>